<dbReference type="EMBL" id="CACVKT020007729">
    <property type="protein sequence ID" value="CAC5410173.1"/>
    <property type="molecule type" value="Genomic_DNA"/>
</dbReference>
<accession>A0A6J8DNH1</accession>
<sequence length="195" mass="22163">MPIAQSSIACAMFCSITETCCSASYNEKSTQCGLDQTCCPQNDSSEEGIVMRKTNESVSLLCPCGWTLHESKCYFFSEDTAIWKNSKTACEAHGSNLAEVKTDSTRNFLRIKAAEYRDSAEAFWIGLTDIDDNGVWIWSSSQTEATVTDWYHTQPTMVYQLKEQNCVFLFRKFGYKWNDAYCEDECQYVCEKTVS</sequence>
<dbReference type="SMART" id="SM00034">
    <property type="entry name" value="CLECT"/>
    <property type="match status" value="1"/>
</dbReference>
<keyword evidence="4" id="KW-1185">Reference proteome</keyword>
<dbReference type="Proteomes" id="UP000507470">
    <property type="component" value="Unassembled WGS sequence"/>
</dbReference>
<organism evidence="3 4">
    <name type="scientific">Mytilus coruscus</name>
    <name type="common">Sea mussel</name>
    <dbReference type="NCBI Taxonomy" id="42192"/>
    <lineage>
        <taxon>Eukaryota</taxon>
        <taxon>Metazoa</taxon>
        <taxon>Spiralia</taxon>
        <taxon>Lophotrochozoa</taxon>
        <taxon>Mollusca</taxon>
        <taxon>Bivalvia</taxon>
        <taxon>Autobranchia</taxon>
        <taxon>Pteriomorphia</taxon>
        <taxon>Mytilida</taxon>
        <taxon>Mytiloidea</taxon>
        <taxon>Mytilidae</taxon>
        <taxon>Mytilinae</taxon>
        <taxon>Mytilus</taxon>
    </lineage>
</organism>
<evidence type="ECO:0000313" key="3">
    <source>
        <dbReference type="EMBL" id="CAC5410173.1"/>
    </source>
</evidence>
<dbReference type="OrthoDB" id="6285913at2759"/>
<evidence type="ECO:0000256" key="1">
    <source>
        <dbReference type="ARBA" id="ARBA00023157"/>
    </source>
</evidence>
<reference evidence="3 4" key="1">
    <citation type="submission" date="2020-06" db="EMBL/GenBank/DDBJ databases">
        <authorList>
            <person name="Li R."/>
            <person name="Bekaert M."/>
        </authorList>
    </citation>
    <scope>NUCLEOTIDE SEQUENCE [LARGE SCALE GENOMIC DNA]</scope>
    <source>
        <strain evidence="4">wild</strain>
    </source>
</reference>
<dbReference type="InterPro" id="IPR001304">
    <property type="entry name" value="C-type_lectin-like"/>
</dbReference>
<protein>
    <recommendedName>
        <fullName evidence="2">C-type lectin domain-containing protein</fullName>
    </recommendedName>
</protein>
<feature type="domain" description="C-type lectin" evidence="2">
    <location>
        <begin position="69"/>
        <end position="191"/>
    </location>
</feature>
<dbReference type="Gene3D" id="3.10.100.10">
    <property type="entry name" value="Mannose-Binding Protein A, subunit A"/>
    <property type="match status" value="1"/>
</dbReference>
<dbReference type="AlphaFoldDB" id="A0A6J8DNH1"/>
<dbReference type="InterPro" id="IPR016186">
    <property type="entry name" value="C-type_lectin-like/link_sf"/>
</dbReference>
<dbReference type="Pfam" id="PF00059">
    <property type="entry name" value="Lectin_C"/>
    <property type="match status" value="1"/>
</dbReference>
<dbReference type="PROSITE" id="PS50041">
    <property type="entry name" value="C_TYPE_LECTIN_2"/>
    <property type="match status" value="1"/>
</dbReference>
<dbReference type="SUPFAM" id="SSF56436">
    <property type="entry name" value="C-type lectin-like"/>
    <property type="match status" value="1"/>
</dbReference>
<gene>
    <name evidence="3" type="ORF">MCOR_43376</name>
</gene>
<evidence type="ECO:0000259" key="2">
    <source>
        <dbReference type="PROSITE" id="PS50041"/>
    </source>
</evidence>
<dbReference type="PROSITE" id="PS00615">
    <property type="entry name" value="C_TYPE_LECTIN_1"/>
    <property type="match status" value="1"/>
</dbReference>
<dbReference type="PANTHER" id="PTHR22803">
    <property type="entry name" value="MANNOSE, PHOSPHOLIPASE, LECTIN RECEPTOR RELATED"/>
    <property type="match status" value="1"/>
</dbReference>
<name>A0A6J8DNH1_MYTCO</name>
<evidence type="ECO:0000313" key="4">
    <source>
        <dbReference type="Proteomes" id="UP000507470"/>
    </source>
</evidence>
<dbReference type="InterPro" id="IPR016187">
    <property type="entry name" value="CTDL_fold"/>
</dbReference>
<dbReference type="InterPro" id="IPR050111">
    <property type="entry name" value="C-type_lectin/snaclec_domain"/>
</dbReference>
<proteinExistence type="predicted"/>
<keyword evidence="1" id="KW-1015">Disulfide bond</keyword>
<dbReference type="InterPro" id="IPR018378">
    <property type="entry name" value="C-type_lectin_CS"/>
</dbReference>